<dbReference type="Proteomes" id="UP000772434">
    <property type="component" value="Unassembled WGS sequence"/>
</dbReference>
<sequence>MSSTVQGTPPGVPTPTRILVPLTILTANLPSPQALHIWHQAPHPTKKTSRDMNKRLQSLAAPKSEPILQFATMETSALIAQEYSASPAYIRGCIRFSLQTGLLLQLLDGTKLLITGLSKSPNSSIIQPQRNIDSVLRCPPPSKDFVGREKILQKLSSFSRLELYYYMRTARCNGGNSG</sequence>
<dbReference type="EMBL" id="JADNRY010000246">
    <property type="protein sequence ID" value="KAF9060379.1"/>
    <property type="molecule type" value="Genomic_DNA"/>
</dbReference>
<proteinExistence type="predicted"/>
<name>A0A9P5TZK6_9AGAR</name>
<keyword evidence="2" id="KW-1185">Reference proteome</keyword>
<gene>
    <name evidence="1" type="ORF">BDP27DRAFT_1370586</name>
</gene>
<comment type="caution">
    <text evidence="1">The sequence shown here is derived from an EMBL/GenBank/DDBJ whole genome shotgun (WGS) entry which is preliminary data.</text>
</comment>
<evidence type="ECO:0000313" key="2">
    <source>
        <dbReference type="Proteomes" id="UP000772434"/>
    </source>
</evidence>
<accession>A0A9P5TZK6</accession>
<reference evidence="1" key="1">
    <citation type="submission" date="2020-11" db="EMBL/GenBank/DDBJ databases">
        <authorList>
            <consortium name="DOE Joint Genome Institute"/>
            <person name="Ahrendt S."/>
            <person name="Riley R."/>
            <person name="Andreopoulos W."/>
            <person name="Labutti K."/>
            <person name="Pangilinan J."/>
            <person name="Ruiz-Duenas F.J."/>
            <person name="Barrasa J.M."/>
            <person name="Sanchez-Garcia M."/>
            <person name="Camarero S."/>
            <person name="Miyauchi S."/>
            <person name="Serrano A."/>
            <person name="Linde D."/>
            <person name="Babiker R."/>
            <person name="Drula E."/>
            <person name="Ayuso-Fernandez I."/>
            <person name="Pacheco R."/>
            <person name="Padilla G."/>
            <person name="Ferreira P."/>
            <person name="Barriuso J."/>
            <person name="Kellner H."/>
            <person name="Castanera R."/>
            <person name="Alfaro M."/>
            <person name="Ramirez L."/>
            <person name="Pisabarro A.G."/>
            <person name="Kuo A."/>
            <person name="Tritt A."/>
            <person name="Lipzen A."/>
            <person name="He G."/>
            <person name="Yan M."/>
            <person name="Ng V."/>
            <person name="Cullen D."/>
            <person name="Martin F."/>
            <person name="Rosso M.-N."/>
            <person name="Henrissat B."/>
            <person name="Hibbett D."/>
            <person name="Martinez A.T."/>
            <person name="Grigoriev I.V."/>
        </authorList>
    </citation>
    <scope>NUCLEOTIDE SEQUENCE</scope>
    <source>
        <strain evidence="1">AH 40177</strain>
    </source>
</reference>
<organism evidence="1 2">
    <name type="scientific">Rhodocollybia butyracea</name>
    <dbReference type="NCBI Taxonomy" id="206335"/>
    <lineage>
        <taxon>Eukaryota</taxon>
        <taxon>Fungi</taxon>
        <taxon>Dikarya</taxon>
        <taxon>Basidiomycota</taxon>
        <taxon>Agaricomycotina</taxon>
        <taxon>Agaricomycetes</taxon>
        <taxon>Agaricomycetidae</taxon>
        <taxon>Agaricales</taxon>
        <taxon>Marasmiineae</taxon>
        <taxon>Omphalotaceae</taxon>
        <taxon>Rhodocollybia</taxon>
    </lineage>
</organism>
<protein>
    <submittedName>
        <fullName evidence="1">Uncharacterized protein</fullName>
    </submittedName>
</protein>
<evidence type="ECO:0000313" key="1">
    <source>
        <dbReference type="EMBL" id="KAF9060379.1"/>
    </source>
</evidence>
<dbReference type="AlphaFoldDB" id="A0A9P5TZK6"/>